<dbReference type="RefSeq" id="WP_089273862.1">
    <property type="nucleotide sequence ID" value="NZ_FZOC01000003.1"/>
</dbReference>
<gene>
    <name evidence="3" type="ORF">SAMN04488503_1785</name>
</gene>
<keyword evidence="4" id="KW-1185">Reference proteome</keyword>
<feature type="domain" description="ImpA N-terminal" evidence="2">
    <location>
        <begin position="22"/>
        <end position="121"/>
    </location>
</feature>
<evidence type="ECO:0000256" key="1">
    <source>
        <dbReference type="SAM" id="MobiDB-lite"/>
    </source>
</evidence>
<organism evidence="3 4">
    <name type="scientific">Humidesulfovibrio mexicanus</name>
    <dbReference type="NCBI Taxonomy" id="147047"/>
    <lineage>
        <taxon>Bacteria</taxon>
        <taxon>Pseudomonadati</taxon>
        <taxon>Thermodesulfobacteriota</taxon>
        <taxon>Desulfovibrionia</taxon>
        <taxon>Desulfovibrionales</taxon>
        <taxon>Desulfovibrionaceae</taxon>
        <taxon>Humidesulfovibrio</taxon>
    </lineage>
</organism>
<sequence>MNLDDIGRAPLPGPARDWQTAQFEPAFVQLKAEIDKLSSITAAGAVDWARVVDLAAEVLSTTAKDLTAAAYLGVGLTQTRGLEGLGTGARILRDMAATFWDSCTPPKNRLRGRMAAFSWWQEKCLAWLKNAQDLPPLPAQAHLTLMEAVRALDQTLSGLLPDLPPLRDLLEVLSRVPVQAEAAPAPQPPAGESGQTTPRQAAQPQNTAPANAEDARAVLAEAARTFAALAGRETPADPWAWRATRIAAWLRIGGLPPEENGRTLLPPPDPAVKAALLSLLDQGNFLLAAQTAEEQIPEHLFWLDPHRVAVQALEALGSDYAAAREAVLAELGLLLAHLPGLERLSFADGTPFADAETLDWLAGIQGAPPRPDAATRPARGEAAKARAEAEALFERQDVAGALDLLGQASRQADDGPTRLRLSLAQMSLLCRAGHWPLATSLAEEAVAEVERRGLEDWDPELAVETFLAAREAVLGQGGDDAPARAGAYASRAARIRPSAALHLSG</sequence>
<dbReference type="Proteomes" id="UP000198324">
    <property type="component" value="Unassembled WGS sequence"/>
</dbReference>
<name>A0A239A2C5_9BACT</name>
<feature type="compositionally biased region" description="Low complexity" evidence="1">
    <location>
        <begin position="195"/>
        <end position="213"/>
    </location>
</feature>
<reference evidence="3 4" key="1">
    <citation type="submission" date="2017-06" db="EMBL/GenBank/DDBJ databases">
        <authorList>
            <person name="Kim H.J."/>
            <person name="Triplett B.A."/>
        </authorList>
    </citation>
    <scope>NUCLEOTIDE SEQUENCE [LARGE SCALE GENOMIC DNA]</scope>
    <source>
        <strain evidence="3 4">DSM 13116</strain>
    </source>
</reference>
<evidence type="ECO:0000313" key="4">
    <source>
        <dbReference type="Proteomes" id="UP000198324"/>
    </source>
</evidence>
<dbReference type="PANTHER" id="PTHR37024">
    <property type="entry name" value="TYPE VI SECRETION SYSTEM DUF2094 AND IMPA-RELATED DOMAIN PROTEIN"/>
    <property type="match status" value="1"/>
</dbReference>
<dbReference type="OrthoDB" id="1522895at2"/>
<dbReference type="InterPro" id="IPR010657">
    <property type="entry name" value="ImpA_N"/>
</dbReference>
<accession>A0A239A2C5</accession>
<dbReference type="NCBIfam" id="TIGR03362">
    <property type="entry name" value="VI_chp_7"/>
    <property type="match status" value="1"/>
</dbReference>
<evidence type="ECO:0000313" key="3">
    <source>
        <dbReference type="EMBL" id="SNR89816.1"/>
    </source>
</evidence>
<dbReference type="InterPro" id="IPR017739">
    <property type="entry name" value="T6SS-assoc_VCA0119"/>
</dbReference>
<protein>
    <submittedName>
        <fullName evidence="3">Type VI secretion system protein VasJ</fullName>
    </submittedName>
</protein>
<dbReference type="Pfam" id="PF06812">
    <property type="entry name" value="ImpA_N"/>
    <property type="match status" value="1"/>
</dbReference>
<feature type="region of interest" description="Disordered" evidence="1">
    <location>
        <begin position="180"/>
        <end position="213"/>
    </location>
</feature>
<dbReference type="Pfam" id="PF16989">
    <property type="entry name" value="T6SS_VasJ"/>
    <property type="match status" value="1"/>
</dbReference>
<dbReference type="AlphaFoldDB" id="A0A239A2C5"/>
<dbReference type="PANTHER" id="PTHR37024:SF3">
    <property type="entry name" value="TYPE VI SECRETION SYSTEM PROTEIN TSSA"/>
    <property type="match status" value="1"/>
</dbReference>
<dbReference type="EMBL" id="FZOC01000003">
    <property type="protein sequence ID" value="SNR89816.1"/>
    <property type="molecule type" value="Genomic_DNA"/>
</dbReference>
<evidence type="ECO:0000259" key="2">
    <source>
        <dbReference type="Pfam" id="PF06812"/>
    </source>
</evidence>
<proteinExistence type="predicted"/>